<evidence type="ECO:0000313" key="2">
    <source>
        <dbReference type="EMBL" id="KAK2079509.1"/>
    </source>
</evidence>
<evidence type="ECO:0000256" key="1">
    <source>
        <dbReference type="SAM" id="MobiDB-lite"/>
    </source>
</evidence>
<feature type="region of interest" description="Disordered" evidence="1">
    <location>
        <begin position="34"/>
        <end position="53"/>
    </location>
</feature>
<sequence>MPAVIQGKSTVVSLPRAHEDKAVTSMVPASLLVQRPRAAPAKPKPKPVSSAGFGLLPRTVAAGTAPAAAAPKPAAPAAKAPNLDAKYDDFMASLRDMGAL</sequence>
<dbReference type="AlphaFoldDB" id="A0AAD9ILU0"/>
<name>A0AAD9ILU0_PROWI</name>
<protein>
    <submittedName>
        <fullName evidence="2">Uncharacterized protein</fullName>
    </submittedName>
</protein>
<dbReference type="EMBL" id="JASFZW010000002">
    <property type="protein sequence ID" value="KAK2079509.1"/>
    <property type="molecule type" value="Genomic_DNA"/>
</dbReference>
<gene>
    <name evidence="2" type="ORF">QBZ16_001903</name>
</gene>
<proteinExistence type="predicted"/>
<keyword evidence="3" id="KW-1185">Reference proteome</keyword>
<reference evidence="2" key="1">
    <citation type="submission" date="2021-01" db="EMBL/GenBank/DDBJ databases">
        <authorList>
            <person name="Eckstrom K.M.E."/>
        </authorList>
    </citation>
    <scope>NUCLEOTIDE SEQUENCE</scope>
    <source>
        <strain evidence="2">UVCC 0001</strain>
    </source>
</reference>
<evidence type="ECO:0000313" key="3">
    <source>
        <dbReference type="Proteomes" id="UP001255856"/>
    </source>
</evidence>
<organism evidence="2 3">
    <name type="scientific">Prototheca wickerhamii</name>
    <dbReference type="NCBI Taxonomy" id="3111"/>
    <lineage>
        <taxon>Eukaryota</taxon>
        <taxon>Viridiplantae</taxon>
        <taxon>Chlorophyta</taxon>
        <taxon>core chlorophytes</taxon>
        <taxon>Trebouxiophyceae</taxon>
        <taxon>Chlorellales</taxon>
        <taxon>Chlorellaceae</taxon>
        <taxon>Prototheca</taxon>
    </lineage>
</organism>
<dbReference type="Proteomes" id="UP001255856">
    <property type="component" value="Unassembled WGS sequence"/>
</dbReference>
<accession>A0AAD9ILU0</accession>
<comment type="caution">
    <text evidence="2">The sequence shown here is derived from an EMBL/GenBank/DDBJ whole genome shotgun (WGS) entry which is preliminary data.</text>
</comment>